<keyword evidence="6" id="KW-0503">Monooxygenase</keyword>
<gene>
    <name evidence="8" type="ORF">PFICI_14666</name>
</gene>
<keyword evidence="4" id="KW-0274">FAD</keyword>
<protein>
    <recommendedName>
        <fullName evidence="7">FAD-binding domain-containing protein</fullName>
    </recommendedName>
</protein>
<comment type="cofactor">
    <cofactor evidence="1">
        <name>FAD</name>
        <dbReference type="ChEBI" id="CHEBI:57692"/>
    </cofactor>
</comment>
<evidence type="ECO:0000256" key="3">
    <source>
        <dbReference type="ARBA" id="ARBA00022630"/>
    </source>
</evidence>
<dbReference type="InterPro" id="IPR036188">
    <property type="entry name" value="FAD/NAD-bd_sf"/>
</dbReference>
<dbReference type="Pfam" id="PF01494">
    <property type="entry name" value="FAD_binding_3"/>
    <property type="match status" value="1"/>
</dbReference>
<dbReference type="Pfam" id="PF13450">
    <property type="entry name" value="NAD_binding_8"/>
    <property type="match status" value="1"/>
</dbReference>
<dbReference type="Proteomes" id="UP000030651">
    <property type="component" value="Unassembled WGS sequence"/>
</dbReference>
<dbReference type="PANTHER" id="PTHR47178:SF6">
    <property type="entry name" value="FAD-BINDING DOMAIN-CONTAINING PROTEIN"/>
    <property type="match status" value="1"/>
</dbReference>
<dbReference type="GO" id="GO:0071949">
    <property type="term" value="F:FAD binding"/>
    <property type="evidence" value="ECO:0007669"/>
    <property type="project" value="InterPro"/>
</dbReference>
<organism evidence="8 9">
    <name type="scientific">Pestalotiopsis fici (strain W106-1 / CGMCC3.15140)</name>
    <dbReference type="NCBI Taxonomy" id="1229662"/>
    <lineage>
        <taxon>Eukaryota</taxon>
        <taxon>Fungi</taxon>
        <taxon>Dikarya</taxon>
        <taxon>Ascomycota</taxon>
        <taxon>Pezizomycotina</taxon>
        <taxon>Sordariomycetes</taxon>
        <taxon>Xylariomycetidae</taxon>
        <taxon>Amphisphaeriales</taxon>
        <taxon>Sporocadaceae</taxon>
        <taxon>Pestalotiopsis</taxon>
    </lineage>
</organism>
<dbReference type="GeneID" id="19279679"/>
<accession>W3WII7</accession>
<reference evidence="9" key="1">
    <citation type="journal article" date="2015" name="BMC Genomics">
        <title>Genomic and transcriptomic analysis of the endophytic fungus Pestalotiopsis fici reveals its lifestyle and high potential for synthesis of natural products.</title>
        <authorList>
            <person name="Wang X."/>
            <person name="Zhang X."/>
            <person name="Liu L."/>
            <person name="Xiang M."/>
            <person name="Wang W."/>
            <person name="Sun X."/>
            <person name="Che Y."/>
            <person name="Guo L."/>
            <person name="Liu G."/>
            <person name="Guo L."/>
            <person name="Wang C."/>
            <person name="Yin W.B."/>
            <person name="Stadler M."/>
            <person name="Zhang X."/>
            <person name="Liu X."/>
        </authorList>
    </citation>
    <scope>NUCLEOTIDE SEQUENCE [LARGE SCALE GENOMIC DNA]</scope>
    <source>
        <strain evidence="9">W106-1 / CGMCC3.15140</strain>
    </source>
</reference>
<dbReference type="HOGENOM" id="CLU_009665_3_2_1"/>
<dbReference type="OMA" id="IHERGEN"/>
<dbReference type="PRINTS" id="PR00420">
    <property type="entry name" value="RNGMNOXGNASE"/>
</dbReference>
<dbReference type="EMBL" id="KI912121">
    <property type="protein sequence ID" value="ETS73720.1"/>
    <property type="molecule type" value="Genomic_DNA"/>
</dbReference>
<keyword evidence="5" id="KW-0560">Oxidoreductase</keyword>
<evidence type="ECO:0000313" key="8">
    <source>
        <dbReference type="EMBL" id="ETS73720.1"/>
    </source>
</evidence>
<dbReference type="Gene3D" id="3.50.50.60">
    <property type="entry name" value="FAD/NAD(P)-binding domain"/>
    <property type="match status" value="1"/>
</dbReference>
<evidence type="ECO:0000256" key="1">
    <source>
        <dbReference type="ARBA" id="ARBA00001974"/>
    </source>
</evidence>
<dbReference type="eggNOG" id="KOG2614">
    <property type="taxonomic scope" value="Eukaryota"/>
</dbReference>
<evidence type="ECO:0000313" key="9">
    <source>
        <dbReference type="Proteomes" id="UP000030651"/>
    </source>
</evidence>
<dbReference type="AlphaFoldDB" id="W3WII7"/>
<dbReference type="SUPFAM" id="SSF51905">
    <property type="entry name" value="FAD/NAD(P)-binding domain"/>
    <property type="match status" value="1"/>
</dbReference>
<dbReference type="GO" id="GO:0004497">
    <property type="term" value="F:monooxygenase activity"/>
    <property type="evidence" value="ECO:0007669"/>
    <property type="project" value="UniProtKB-KW"/>
</dbReference>
<evidence type="ECO:0000256" key="4">
    <source>
        <dbReference type="ARBA" id="ARBA00022827"/>
    </source>
</evidence>
<dbReference type="InterPro" id="IPR002938">
    <property type="entry name" value="FAD-bd"/>
</dbReference>
<sequence length="400" mass="45121">MTQHMFNSIATSDSPILIVGGGLGGLALAQALRKRQIPYRIFDRDSAPDSRRQGWNIALHWIIADFERHFPNDLVPVESVSHMYEHGYLSEGAIFDGLHGNEVQRFGAKTGKDFIRAERPKLRAWLATNIDVEWDKMFSRFEEVDKTVKVYFTDGTMAEGCMLIGADGANSPVRSQLLGPEKSKLEVLPMDVYTGELTLTKEEYQGQWARFARSLYIVQSPEAYLFVGLRNISSDGNFAQYYWMVFRHHTEAEIKCGHSTKDWSKDKLLQAARDTVEKLNPQFRELIHKTNPEGMVQPPLYMEKFLPSPEGFGGKRVTLLGDAAHKMPPFKGEGGNHAMKDGMQLVDLLDEGCPDIYGLIQQYELTIIGRGRDAVESTSFAAMNWVQGTAHSAWQDKLGR</sequence>
<keyword evidence="3" id="KW-0285">Flavoprotein</keyword>
<name>W3WII7_PESFW</name>
<evidence type="ECO:0000256" key="2">
    <source>
        <dbReference type="ARBA" id="ARBA00005179"/>
    </source>
</evidence>
<dbReference type="InParanoid" id="W3WII7"/>
<evidence type="ECO:0000256" key="5">
    <source>
        <dbReference type="ARBA" id="ARBA00023002"/>
    </source>
</evidence>
<dbReference type="STRING" id="1229662.W3WII7"/>
<dbReference type="OrthoDB" id="655030at2759"/>
<feature type="domain" description="FAD-binding" evidence="7">
    <location>
        <begin position="131"/>
        <end position="349"/>
    </location>
</feature>
<evidence type="ECO:0000259" key="7">
    <source>
        <dbReference type="Pfam" id="PF01494"/>
    </source>
</evidence>
<evidence type="ECO:0000256" key="6">
    <source>
        <dbReference type="ARBA" id="ARBA00023033"/>
    </source>
</evidence>
<dbReference type="RefSeq" id="XP_007841438.1">
    <property type="nucleotide sequence ID" value="XM_007843247.1"/>
</dbReference>
<keyword evidence="9" id="KW-1185">Reference proteome</keyword>
<comment type="pathway">
    <text evidence="2">Secondary metabolite biosynthesis.</text>
</comment>
<proteinExistence type="predicted"/>
<dbReference type="PANTHER" id="PTHR47178">
    <property type="entry name" value="MONOOXYGENASE, FAD-BINDING"/>
    <property type="match status" value="1"/>
</dbReference>
<dbReference type="KEGG" id="pfy:PFICI_14666"/>